<dbReference type="CDD" id="cd00761">
    <property type="entry name" value="Glyco_tranf_GTA_type"/>
    <property type="match status" value="1"/>
</dbReference>
<name>A0ABV8GRM3_9ACTN</name>
<reference evidence="3" key="1">
    <citation type="journal article" date="2019" name="Int. J. Syst. Evol. Microbiol.">
        <title>The Global Catalogue of Microorganisms (GCM) 10K type strain sequencing project: providing services to taxonomists for standard genome sequencing and annotation.</title>
        <authorList>
            <consortium name="The Broad Institute Genomics Platform"/>
            <consortium name="The Broad Institute Genome Sequencing Center for Infectious Disease"/>
            <person name="Wu L."/>
            <person name="Ma J."/>
        </authorList>
    </citation>
    <scope>NUCLEOTIDE SEQUENCE [LARGE SCALE GENOMIC DNA]</scope>
    <source>
        <strain evidence="3">TBRC 1276</strain>
    </source>
</reference>
<comment type="caution">
    <text evidence="2">The sequence shown here is derived from an EMBL/GenBank/DDBJ whole genome shotgun (WGS) entry which is preliminary data.</text>
</comment>
<evidence type="ECO:0000313" key="2">
    <source>
        <dbReference type="EMBL" id="MFC4015604.1"/>
    </source>
</evidence>
<feature type="domain" description="Glycosyltransferase 2-like" evidence="1">
    <location>
        <begin position="27"/>
        <end position="135"/>
    </location>
</feature>
<dbReference type="Proteomes" id="UP001595851">
    <property type="component" value="Unassembled WGS sequence"/>
</dbReference>
<sequence length="332" mass="36462">MRDPQLTVVIPVKLGGALGREMRGALLRLCLVALDCQTAPRSAFEVVVVDDGSDLDLDALVGEFARRHLSIRPRTIRNTGPSHGQTAAYNAGIDAARGRHVLLTTDDSMLAPDCVAAHLTAQAGRMAGAYVCGVERQYVYGVLFRNISSGSLHPRGDLAVRLFGTLLGFADIREAAEQLGFTDWTITPADVRTRFAELYRLSALTPSFADMYEELRSDRTDLRWLSVRMGNHSIARDALLRIGGLDETVPGGNSDQDLGLKLIDAGVRIELDPRATSILIEHRRDPRAFADGSGLARLAERWPRPDVLNLHAFFSRGYGRTIASYRQILERA</sequence>
<dbReference type="PANTHER" id="PTHR43685">
    <property type="entry name" value="GLYCOSYLTRANSFERASE"/>
    <property type="match status" value="1"/>
</dbReference>
<evidence type="ECO:0000259" key="1">
    <source>
        <dbReference type="Pfam" id="PF00535"/>
    </source>
</evidence>
<dbReference type="EMBL" id="JBHSBI010000047">
    <property type="protein sequence ID" value="MFC4015604.1"/>
    <property type="molecule type" value="Genomic_DNA"/>
</dbReference>
<proteinExistence type="predicted"/>
<dbReference type="Pfam" id="PF00535">
    <property type="entry name" value="Glycos_transf_2"/>
    <property type="match status" value="1"/>
</dbReference>
<dbReference type="InterPro" id="IPR050834">
    <property type="entry name" value="Glycosyltransf_2"/>
</dbReference>
<dbReference type="SUPFAM" id="SSF53448">
    <property type="entry name" value="Nucleotide-diphospho-sugar transferases"/>
    <property type="match status" value="1"/>
</dbReference>
<dbReference type="InterPro" id="IPR029044">
    <property type="entry name" value="Nucleotide-diphossugar_trans"/>
</dbReference>
<organism evidence="2 3">
    <name type="scientific">Nonomuraea purpurea</name>
    <dbReference type="NCBI Taxonomy" id="1849276"/>
    <lineage>
        <taxon>Bacteria</taxon>
        <taxon>Bacillati</taxon>
        <taxon>Actinomycetota</taxon>
        <taxon>Actinomycetes</taxon>
        <taxon>Streptosporangiales</taxon>
        <taxon>Streptosporangiaceae</taxon>
        <taxon>Nonomuraea</taxon>
    </lineage>
</organism>
<accession>A0ABV8GRM3</accession>
<keyword evidence="3" id="KW-1185">Reference proteome</keyword>
<evidence type="ECO:0000313" key="3">
    <source>
        <dbReference type="Proteomes" id="UP001595851"/>
    </source>
</evidence>
<dbReference type="PANTHER" id="PTHR43685:SF3">
    <property type="entry name" value="SLR2126 PROTEIN"/>
    <property type="match status" value="1"/>
</dbReference>
<dbReference type="InterPro" id="IPR001173">
    <property type="entry name" value="Glyco_trans_2-like"/>
</dbReference>
<gene>
    <name evidence="2" type="ORF">ACFOY2_50925</name>
</gene>
<dbReference type="RefSeq" id="WP_379535417.1">
    <property type="nucleotide sequence ID" value="NZ_JBHSBI010000047.1"/>
</dbReference>
<dbReference type="Gene3D" id="3.90.550.10">
    <property type="entry name" value="Spore Coat Polysaccharide Biosynthesis Protein SpsA, Chain A"/>
    <property type="match status" value="1"/>
</dbReference>
<protein>
    <submittedName>
        <fullName evidence="2">Glycosyltransferase family 2 protein</fullName>
    </submittedName>
</protein>